<feature type="region of interest" description="Disordered" evidence="1">
    <location>
        <begin position="25"/>
        <end position="60"/>
    </location>
</feature>
<accession>A0AAV4V2E3</accession>
<sequence length="100" mass="11611">MLTFFKPSISTSSVEEDVAISVQTESEVEVKEKPDRSHKSENKSERIFTKLKSGEKKKNKSSRVIFIIINRIILVEQFIKLSRQVLKQKKGNREIFLKDS</sequence>
<comment type="caution">
    <text evidence="2">The sequence shown here is derived from an EMBL/GenBank/DDBJ whole genome shotgun (WGS) entry which is preliminary data.</text>
</comment>
<keyword evidence="3" id="KW-1185">Reference proteome</keyword>
<organism evidence="2 3">
    <name type="scientific">Caerostris extrusa</name>
    <name type="common">Bark spider</name>
    <name type="synonym">Caerostris bankana</name>
    <dbReference type="NCBI Taxonomy" id="172846"/>
    <lineage>
        <taxon>Eukaryota</taxon>
        <taxon>Metazoa</taxon>
        <taxon>Ecdysozoa</taxon>
        <taxon>Arthropoda</taxon>
        <taxon>Chelicerata</taxon>
        <taxon>Arachnida</taxon>
        <taxon>Araneae</taxon>
        <taxon>Araneomorphae</taxon>
        <taxon>Entelegynae</taxon>
        <taxon>Araneoidea</taxon>
        <taxon>Araneidae</taxon>
        <taxon>Caerostris</taxon>
    </lineage>
</organism>
<evidence type="ECO:0000313" key="3">
    <source>
        <dbReference type="Proteomes" id="UP001054945"/>
    </source>
</evidence>
<dbReference type="Proteomes" id="UP001054945">
    <property type="component" value="Unassembled WGS sequence"/>
</dbReference>
<dbReference type="AlphaFoldDB" id="A0AAV4V2E3"/>
<proteinExistence type="predicted"/>
<dbReference type="EMBL" id="BPLR01013873">
    <property type="protein sequence ID" value="GIY64402.1"/>
    <property type="molecule type" value="Genomic_DNA"/>
</dbReference>
<evidence type="ECO:0000313" key="2">
    <source>
        <dbReference type="EMBL" id="GIY64402.1"/>
    </source>
</evidence>
<name>A0AAV4V2E3_CAEEX</name>
<evidence type="ECO:0000256" key="1">
    <source>
        <dbReference type="SAM" id="MobiDB-lite"/>
    </source>
</evidence>
<protein>
    <submittedName>
        <fullName evidence="2">Uncharacterized protein</fullName>
    </submittedName>
</protein>
<reference evidence="2 3" key="1">
    <citation type="submission" date="2021-06" db="EMBL/GenBank/DDBJ databases">
        <title>Caerostris extrusa draft genome.</title>
        <authorList>
            <person name="Kono N."/>
            <person name="Arakawa K."/>
        </authorList>
    </citation>
    <scope>NUCLEOTIDE SEQUENCE [LARGE SCALE GENOMIC DNA]</scope>
</reference>
<feature type="compositionally biased region" description="Basic and acidic residues" evidence="1">
    <location>
        <begin position="28"/>
        <end position="56"/>
    </location>
</feature>
<gene>
    <name evidence="2" type="ORF">CEXT_501</name>
</gene>